<proteinExistence type="predicted"/>
<accession>A0ABQ8Q3Q3</accession>
<sequence>MLFFLSCIYIYPFIVRSSSISDLLVIVLILFLNDSTHPFFYSNLLSVTSSSPVPRSGTAFKFLCHLFIFSRMMGPLLLSFAWNTDTTFSVHRMIYIT</sequence>
<organism evidence="2 3">
    <name type="scientific">Lentinula boryana</name>
    <dbReference type="NCBI Taxonomy" id="40481"/>
    <lineage>
        <taxon>Eukaryota</taxon>
        <taxon>Fungi</taxon>
        <taxon>Dikarya</taxon>
        <taxon>Basidiomycota</taxon>
        <taxon>Agaricomycotina</taxon>
        <taxon>Agaricomycetes</taxon>
        <taxon>Agaricomycetidae</taxon>
        <taxon>Agaricales</taxon>
        <taxon>Marasmiineae</taxon>
        <taxon>Omphalotaceae</taxon>
        <taxon>Lentinula</taxon>
    </lineage>
</organism>
<evidence type="ECO:0000256" key="1">
    <source>
        <dbReference type="SAM" id="Phobius"/>
    </source>
</evidence>
<keyword evidence="1" id="KW-0472">Membrane</keyword>
<protein>
    <submittedName>
        <fullName evidence="2">Uncharacterized protein</fullName>
    </submittedName>
</protein>
<dbReference type="Proteomes" id="UP001163828">
    <property type="component" value="Unassembled WGS sequence"/>
</dbReference>
<feature type="transmembrane region" description="Helical" evidence="1">
    <location>
        <begin position="59"/>
        <end position="82"/>
    </location>
</feature>
<evidence type="ECO:0000313" key="3">
    <source>
        <dbReference type="Proteomes" id="UP001163828"/>
    </source>
</evidence>
<reference evidence="2" key="1">
    <citation type="submission" date="2022-08" db="EMBL/GenBank/DDBJ databases">
        <authorList>
            <consortium name="DOE Joint Genome Institute"/>
            <person name="Min B."/>
            <person name="Riley R."/>
            <person name="Sierra-Patev S."/>
            <person name="Naranjo-Ortiz M."/>
            <person name="Looney B."/>
            <person name="Konkel Z."/>
            <person name="Slot J.C."/>
            <person name="Sakamoto Y."/>
            <person name="Steenwyk J.L."/>
            <person name="Rokas A."/>
            <person name="Carro J."/>
            <person name="Camarero S."/>
            <person name="Ferreira P."/>
            <person name="Molpeceres G."/>
            <person name="Ruiz-Duenas F.J."/>
            <person name="Serrano A."/>
            <person name="Henrissat B."/>
            <person name="Drula E."/>
            <person name="Hughes K.W."/>
            <person name="Mata J.L."/>
            <person name="Ishikawa N.K."/>
            <person name="Vargas-Isla R."/>
            <person name="Ushijima S."/>
            <person name="Smith C.A."/>
            <person name="Ahrendt S."/>
            <person name="Andreopoulos W."/>
            <person name="He G."/>
            <person name="Labutti K."/>
            <person name="Lipzen A."/>
            <person name="Ng V."/>
            <person name="Sandor L."/>
            <person name="Barry K."/>
            <person name="Martinez A.T."/>
            <person name="Xiao Y."/>
            <person name="Gibbons J.G."/>
            <person name="Terashima K."/>
            <person name="Hibbett D.S."/>
            <person name="Grigoriev I.V."/>
        </authorList>
    </citation>
    <scope>NUCLEOTIDE SEQUENCE</scope>
    <source>
        <strain evidence="2">TFB10827</strain>
    </source>
</reference>
<comment type="caution">
    <text evidence="2">The sequence shown here is derived from an EMBL/GenBank/DDBJ whole genome shotgun (WGS) entry which is preliminary data.</text>
</comment>
<gene>
    <name evidence="2" type="ORF">F5050DRAFT_769454</name>
</gene>
<keyword evidence="1" id="KW-1133">Transmembrane helix</keyword>
<keyword evidence="3" id="KW-1185">Reference proteome</keyword>
<name>A0ABQ8Q3Q3_9AGAR</name>
<keyword evidence="1" id="KW-0812">Transmembrane</keyword>
<evidence type="ECO:0000313" key="2">
    <source>
        <dbReference type="EMBL" id="KAJ3993122.1"/>
    </source>
</evidence>
<feature type="transmembrane region" description="Helical" evidence="1">
    <location>
        <begin position="7"/>
        <end position="32"/>
    </location>
</feature>
<dbReference type="EMBL" id="MU790790">
    <property type="protein sequence ID" value="KAJ3993122.1"/>
    <property type="molecule type" value="Genomic_DNA"/>
</dbReference>